<name>A0A523T9J6_UNCAE</name>
<dbReference type="InterPro" id="IPR003759">
    <property type="entry name" value="Cbl-bd_cap"/>
</dbReference>
<dbReference type="FunFam" id="3.40.50.280:FF:000003">
    <property type="entry name" value="Dimethylamine methyltransferase corrinoid protein"/>
    <property type="match status" value="1"/>
</dbReference>
<dbReference type="GO" id="GO:0050667">
    <property type="term" value="P:homocysteine metabolic process"/>
    <property type="evidence" value="ECO:0007669"/>
    <property type="project" value="TreeGrafter"/>
</dbReference>
<dbReference type="CDD" id="cd02070">
    <property type="entry name" value="corrinoid_protein_B12-BD"/>
    <property type="match status" value="1"/>
</dbReference>
<comment type="caution">
    <text evidence="6">The sequence shown here is derived from an EMBL/GenBank/DDBJ whole genome shotgun (WGS) entry which is preliminary data.</text>
</comment>
<dbReference type="PANTHER" id="PTHR45833:SF1">
    <property type="entry name" value="METHIONINE SYNTHASE"/>
    <property type="match status" value="1"/>
</dbReference>
<evidence type="ECO:0000256" key="3">
    <source>
        <dbReference type="ARBA" id="ARBA00023285"/>
    </source>
</evidence>
<dbReference type="PROSITE" id="PS51337">
    <property type="entry name" value="B12_BINDING_NTER"/>
    <property type="match status" value="1"/>
</dbReference>
<dbReference type="SMART" id="SM01018">
    <property type="entry name" value="B12-binding_2"/>
    <property type="match status" value="1"/>
</dbReference>
<dbReference type="InterPro" id="IPR006158">
    <property type="entry name" value="Cobalamin-bd"/>
</dbReference>
<evidence type="ECO:0000256" key="2">
    <source>
        <dbReference type="ARBA" id="ARBA00022723"/>
    </source>
</evidence>
<dbReference type="AlphaFoldDB" id="A0A523T9J6"/>
<reference evidence="6 7" key="1">
    <citation type="submission" date="2019-03" db="EMBL/GenBank/DDBJ databases">
        <title>Metabolic potential of uncultured bacteria and archaea associated with petroleum seepage in deep-sea sediments.</title>
        <authorList>
            <person name="Dong X."/>
            <person name="Hubert C."/>
        </authorList>
    </citation>
    <scope>NUCLEOTIDE SEQUENCE [LARGE SCALE GENOMIC DNA]</scope>
    <source>
        <strain evidence="6">E44_bin3</strain>
    </source>
</reference>
<dbReference type="GO" id="GO:0008705">
    <property type="term" value="F:methionine synthase activity"/>
    <property type="evidence" value="ECO:0007669"/>
    <property type="project" value="TreeGrafter"/>
</dbReference>
<evidence type="ECO:0000313" key="7">
    <source>
        <dbReference type="Proteomes" id="UP000316517"/>
    </source>
</evidence>
<feature type="domain" description="B12-binding" evidence="4">
    <location>
        <begin position="88"/>
        <end position="211"/>
    </location>
</feature>
<dbReference type="GO" id="GO:0046872">
    <property type="term" value="F:metal ion binding"/>
    <property type="evidence" value="ECO:0007669"/>
    <property type="project" value="UniProtKB-KW"/>
</dbReference>
<dbReference type="SUPFAM" id="SSF52242">
    <property type="entry name" value="Cobalamin (vitamin B12)-binding domain"/>
    <property type="match status" value="1"/>
</dbReference>
<dbReference type="PANTHER" id="PTHR45833">
    <property type="entry name" value="METHIONINE SYNTHASE"/>
    <property type="match status" value="1"/>
</dbReference>
<dbReference type="GO" id="GO:0031419">
    <property type="term" value="F:cobalamin binding"/>
    <property type="evidence" value="ECO:0007669"/>
    <property type="project" value="InterPro"/>
</dbReference>
<keyword evidence="3" id="KW-0170">Cobalt</keyword>
<protein>
    <submittedName>
        <fullName evidence="6">Cobalamin-binding protein</fullName>
    </submittedName>
</protein>
<sequence>MVELKEIAEKLIGGKADEVHSLVKRALDEGQDVSKILNEGLVAGMSVVGDKFKKNEFYVPEVLISARAMKAGMGLIRPILIEKNIKGLGTVLLGTVRGDLHDIGKNLVGMMLEGAGFEVIDLGVDVSSEKFVQVAKEKDANLVGLSALLTTTMLSMKDVVGAVQKEGLKGKVKVIIGGAPVTQDYANEIGADGYAPDAASAADKAKELLKS</sequence>
<organism evidence="6 7">
    <name type="scientific">Aerophobetes bacterium</name>
    <dbReference type="NCBI Taxonomy" id="2030807"/>
    <lineage>
        <taxon>Bacteria</taxon>
        <taxon>Candidatus Aerophobota</taxon>
    </lineage>
</organism>
<keyword evidence="2" id="KW-0479">Metal-binding</keyword>
<dbReference type="Pfam" id="PF02607">
    <property type="entry name" value="B12-binding_2"/>
    <property type="match status" value="1"/>
</dbReference>
<accession>A0A523T9J6</accession>
<dbReference type="PROSITE" id="PS51332">
    <property type="entry name" value="B12_BINDING"/>
    <property type="match status" value="1"/>
</dbReference>
<proteinExistence type="inferred from homology"/>
<comment type="similarity">
    <text evidence="1">Belongs to the methylamine corrinoid protein family.</text>
</comment>
<dbReference type="Pfam" id="PF02310">
    <property type="entry name" value="B12-binding"/>
    <property type="match status" value="1"/>
</dbReference>
<dbReference type="InterPro" id="IPR036594">
    <property type="entry name" value="Meth_synthase_dom"/>
</dbReference>
<gene>
    <name evidence="6" type="ORF">E3J68_04765</name>
</gene>
<dbReference type="GO" id="GO:0005829">
    <property type="term" value="C:cytosol"/>
    <property type="evidence" value="ECO:0007669"/>
    <property type="project" value="TreeGrafter"/>
</dbReference>
<evidence type="ECO:0000259" key="4">
    <source>
        <dbReference type="PROSITE" id="PS51332"/>
    </source>
</evidence>
<dbReference type="EMBL" id="SOJT01000213">
    <property type="protein sequence ID" value="TET26994.1"/>
    <property type="molecule type" value="Genomic_DNA"/>
</dbReference>
<dbReference type="Gene3D" id="1.10.1240.10">
    <property type="entry name" value="Methionine synthase domain"/>
    <property type="match status" value="1"/>
</dbReference>
<evidence type="ECO:0000259" key="5">
    <source>
        <dbReference type="PROSITE" id="PS51337"/>
    </source>
</evidence>
<dbReference type="InterPro" id="IPR050554">
    <property type="entry name" value="Met_Synthase/Corrinoid"/>
</dbReference>
<feature type="domain" description="B12-binding N-terminal" evidence="5">
    <location>
        <begin position="1"/>
        <end position="88"/>
    </location>
</feature>
<dbReference type="GO" id="GO:0046653">
    <property type="term" value="P:tetrahydrofolate metabolic process"/>
    <property type="evidence" value="ECO:0007669"/>
    <property type="project" value="TreeGrafter"/>
</dbReference>
<dbReference type="SUPFAM" id="SSF47644">
    <property type="entry name" value="Methionine synthase domain"/>
    <property type="match status" value="1"/>
</dbReference>
<evidence type="ECO:0000313" key="6">
    <source>
        <dbReference type="EMBL" id="TET26994.1"/>
    </source>
</evidence>
<dbReference type="Proteomes" id="UP000316517">
    <property type="component" value="Unassembled WGS sequence"/>
</dbReference>
<dbReference type="InterPro" id="IPR036724">
    <property type="entry name" value="Cobalamin-bd_sf"/>
</dbReference>
<dbReference type="Gene3D" id="3.40.50.280">
    <property type="entry name" value="Cobalamin-binding domain"/>
    <property type="match status" value="1"/>
</dbReference>
<evidence type="ECO:0000256" key="1">
    <source>
        <dbReference type="ARBA" id="ARBA00010854"/>
    </source>
</evidence>